<sequence length="63" mass="7314">MLISLHLILFTIPLILRVSNFALFDYGYRTPHEHHNPPATPDDATAIYDMIYELAVYEKAPKR</sequence>
<protein>
    <submittedName>
        <fullName evidence="1">Uncharacterized protein</fullName>
    </submittedName>
</protein>
<comment type="caution">
    <text evidence="1">The sequence shown here is derived from an EMBL/GenBank/DDBJ whole genome shotgun (WGS) entry which is preliminary data.</text>
</comment>
<accession>A0A3P2ENB0</accession>
<dbReference type="EMBL" id="RCZY01000002">
    <property type="protein sequence ID" value="RRE44061.1"/>
    <property type="molecule type" value="Genomic_DNA"/>
</dbReference>
<gene>
    <name evidence="1" type="ORF">EAO28_25890</name>
</gene>
<organism evidence="1 2">
    <name type="scientific">Klebsiella pneumoniae</name>
    <dbReference type="NCBI Taxonomy" id="573"/>
    <lineage>
        <taxon>Bacteria</taxon>
        <taxon>Pseudomonadati</taxon>
        <taxon>Pseudomonadota</taxon>
        <taxon>Gammaproteobacteria</taxon>
        <taxon>Enterobacterales</taxon>
        <taxon>Enterobacteriaceae</taxon>
        <taxon>Klebsiella/Raoultella group</taxon>
        <taxon>Klebsiella</taxon>
        <taxon>Klebsiella pneumoniae complex</taxon>
    </lineage>
</organism>
<proteinExistence type="predicted"/>
<dbReference type="Proteomes" id="UP000272440">
    <property type="component" value="Unassembled WGS sequence"/>
</dbReference>
<dbReference type="AlphaFoldDB" id="A0A3P2ENB0"/>
<evidence type="ECO:0000313" key="2">
    <source>
        <dbReference type="Proteomes" id="UP000272440"/>
    </source>
</evidence>
<name>A0A3P2ENB0_KLEPN</name>
<reference evidence="1 2" key="1">
    <citation type="journal article" date="2019" name="Antimicrob. Agents Chemother.">
        <title>Applying Rapid Whole Genome Sequencing to Predict Phenotypic Antimicrobial Susceptibility Testing Results Among Carbapenem-Resistant Klebsiella pneumoniae Clinical Isolates.</title>
        <authorList>
            <person name="Tamma P.D."/>
            <person name="Fan Y."/>
            <person name="Bergman Y."/>
            <person name="Pertea G."/>
            <person name="Kazmi A."/>
            <person name="Lewis S."/>
            <person name="Carroll K.C."/>
            <person name="Schatz M.C."/>
            <person name="Timp W."/>
            <person name="Simner P.J."/>
        </authorList>
    </citation>
    <scope>NUCLEOTIDE SEQUENCE [LARGE SCALE GENOMIC DNA]</scope>
    <source>
        <strain evidence="1 2">KLPN_33</strain>
    </source>
</reference>
<evidence type="ECO:0000313" key="1">
    <source>
        <dbReference type="EMBL" id="RRE44061.1"/>
    </source>
</evidence>